<reference evidence="14" key="1">
    <citation type="submission" date="2020-05" db="UniProtKB">
        <authorList>
            <consortium name="EnsemblMetazoa"/>
        </authorList>
    </citation>
    <scope>IDENTIFICATION</scope>
    <source>
        <strain evidence="14">TTRI</strain>
    </source>
</reference>
<evidence type="ECO:0000313" key="14">
    <source>
        <dbReference type="EnsemblMetazoa" id="GAUT023772-PA"/>
    </source>
</evidence>
<evidence type="ECO:0000256" key="9">
    <source>
        <dbReference type="ARBA" id="ARBA00023242"/>
    </source>
</evidence>
<feature type="domain" description="RNB" evidence="12">
    <location>
        <begin position="239"/>
        <end position="295"/>
    </location>
</feature>
<keyword evidence="15" id="KW-1185">Reference proteome</keyword>
<dbReference type="InterPro" id="IPR012340">
    <property type="entry name" value="NA-bd_OB-fold"/>
</dbReference>
<dbReference type="GO" id="GO:0000175">
    <property type="term" value="F:3'-5'-RNA exonuclease activity"/>
    <property type="evidence" value="ECO:0007669"/>
    <property type="project" value="TreeGrafter"/>
</dbReference>
<evidence type="ECO:0000256" key="2">
    <source>
        <dbReference type="ARBA" id="ARBA00005785"/>
    </source>
</evidence>
<dbReference type="GO" id="GO:0000176">
    <property type="term" value="C:nuclear exosome (RNase complex)"/>
    <property type="evidence" value="ECO:0007669"/>
    <property type="project" value="UniProtKB-ARBA"/>
</dbReference>
<comment type="similarity">
    <text evidence="2">Belongs to the RNR ribonuclease family.</text>
</comment>
<sequence length="305" mass="34414">MHEVTHDKSLAKEERKRLQIENAANCNPKAKLTYICGAESSNNRNGRAIRFATNWYHAHLLIAQERNSSKNEATRVIVLEETELDEQSDQTNDGIIKTLTAVVATATIKSNNQLTGEIVGTIVRKRRQYCGVLQPSLLANATRHIFIPADRKILRVRIATHQAEKLKNQRIVVTVPSWPRTSRYQRGHFVRSLRPLGDVDSENEVILLEHDVSHSKFSEVLNYLPKMSWIMSPEDYAARVDLRDINMCSVDPPGCTHIDDTYLHCRELLNGNLEVGVHLAVVSHCIRAGTALDKKLPVGAQPYTK</sequence>
<dbReference type="Pfam" id="PF17849">
    <property type="entry name" value="OB_Dis3"/>
    <property type="match status" value="1"/>
</dbReference>
<evidence type="ECO:0000256" key="8">
    <source>
        <dbReference type="ARBA" id="ARBA00022884"/>
    </source>
</evidence>
<evidence type="ECO:0000313" key="15">
    <source>
        <dbReference type="Proteomes" id="UP000078200"/>
    </source>
</evidence>
<evidence type="ECO:0000256" key="6">
    <source>
        <dbReference type="ARBA" id="ARBA00022835"/>
    </source>
</evidence>
<dbReference type="Pfam" id="PF00773">
    <property type="entry name" value="RNB"/>
    <property type="match status" value="1"/>
</dbReference>
<dbReference type="InterPro" id="IPR001900">
    <property type="entry name" value="RNase_II/R"/>
</dbReference>
<dbReference type="GO" id="GO:0071031">
    <property type="term" value="P:nuclear mRNA surveillance of mRNA 3'-end processing"/>
    <property type="evidence" value="ECO:0007669"/>
    <property type="project" value="TreeGrafter"/>
</dbReference>
<organism evidence="14 15">
    <name type="scientific">Glossina austeni</name>
    <name type="common">Savannah tsetse fly</name>
    <dbReference type="NCBI Taxonomy" id="7395"/>
    <lineage>
        <taxon>Eukaryota</taxon>
        <taxon>Metazoa</taxon>
        <taxon>Ecdysozoa</taxon>
        <taxon>Arthropoda</taxon>
        <taxon>Hexapoda</taxon>
        <taxon>Insecta</taxon>
        <taxon>Pterygota</taxon>
        <taxon>Neoptera</taxon>
        <taxon>Endopterygota</taxon>
        <taxon>Diptera</taxon>
        <taxon>Brachycera</taxon>
        <taxon>Muscomorpha</taxon>
        <taxon>Hippoboscoidea</taxon>
        <taxon>Glossinidae</taxon>
        <taxon>Glossina</taxon>
    </lineage>
</organism>
<keyword evidence="6" id="KW-0271">Exosome</keyword>
<keyword evidence="7" id="KW-0269">Exonuclease</keyword>
<evidence type="ECO:0000256" key="3">
    <source>
        <dbReference type="ARBA" id="ARBA00022552"/>
    </source>
</evidence>
<proteinExistence type="inferred from homology"/>
<dbReference type="EnsemblMetazoa" id="GAUT023772-RA">
    <property type="protein sequence ID" value="GAUT023772-PA"/>
    <property type="gene ID" value="GAUT023772"/>
</dbReference>
<dbReference type="VEuPathDB" id="VectorBase:GAUT023772"/>
<dbReference type="GO" id="GO:0003723">
    <property type="term" value="F:RNA binding"/>
    <property type="evidence" value="ECO:0007669"/>
    <property type="project" value="UniProtKB-KW"/>
</dbReference>
<evidence type="ECO:0000256" key="1">
    <source>
        <dbReference type="ARBA" id="ARBA00004123"/>
    </source>
</evidence>
<dbReference type="PANTHER" id="PTHR23355">
    <property type="entry name" value="RIBONUCLEASE"/>
    <property type="match status" value="1"/>
</dbReference>
<evidence type="ECO:0000259" key="12">
    <source>
        <dbReference type="Pfam" id="PF00773"/>
    </source>
</evidence>
<dbReference type="STRING" id="7395.A0A1A9V2M7"/>
<protein>
    <recommendedName>
        <fullName evidence="10">Protein DIS3 homolog</fullName>
    </recommendedName>
    <alternativeName>
        <fullName evidence="11">Ribosomal RNA-processing protein 44</fullName>
    </alternativeName>
</protein>
<evidence type="ECO:0000256" key="11">
    <source>
        <dbReference type="ARBA" id="ARBA00077930"/>
    </source>
</evidence>
<evidence type="ECO:0000259" key="13">
    <source>
        <dbReference type="Pfam" id="PF17849"/>
    </source>
</evidence>
<dbReference type="InterPro" id="IPR041505">
    <property type="entry name" value="Dis3_CSD2"/>
</dbReference>
<comment type="subcellular location">
    <subcellularLocation>
        <location evidence="1">Nucleus</location>
    </subcellularLocation>
</comment>
<keyword evidence="3" id="KW-0698">rRNA processing</keyword>
<dbReference type="GO" id="GO:0004519">
    <property type="term" value="F:endonuclease activity"/>
    <property type="evidence" value="ECO:0007669"/>
    <property type="project" value="TreeGrafter"/>
</dbReference>
<name>A0A1A9V2M7_GLOAU</name>
<dbReference type="Gene3D" id="2.40.50.700">
    <property type="match status" value="1"/>
</dbReference>
<dbReference type="Proteomes" id="UP000078200">
    <property type="component" value="Unassembled WGS sequence"/>
</dbReference>
<keyword evidence="5" id="KW-0378">Hydrolase</keyword>
<dbReference type="FunFam" id="2.40.50.700:FF:000001">
    <property type="entry name" value="Exosome complex exonuclease exoribonuclease (Rrp44)"/>
    <property type="match status" value="1"/>
</dbReference>
<feature type="domain" description="CSD2" evidence="13">
    <location>
        <begin position="145"/>
        <end position="211"/>
    </location>
</feature>
<evidence type="ECO:0000256" key="7">
    <source>
        <dbReference type="ARBA" id="ARBA00022839"/>
    </source>
</evidence>
<evidence type="ECO:0000256" key="4">
    <source>
        <dbReference type="ARBA" id="ARBA00022722"/>
    </source>
</evidence>
<keyword evidence="8" id="KW-0694">RNA-binding</keyword>
<dbReference type="SUPFAM" id="SSF50249">
    <property type="entry name" value="Nucleic acid-binding proteins"/>
    <property type="match status" value="1"/>
</dbReference>
<evidence type="ECO:0000256" key="10">
    <source>
        <dbReference type="ARBA" id="ARBA00077221"/>
    </source>
</evidence>
<dbReference type="GO" id="GO:0016075">
    <property type="term" value="P:rRNA catabolic process"/>
    <property type="evidence" value="ECO:0007669"/>
    <property type="project" value="TreeGrafter"/>
</dbReference>
<dbReference type="GO" id="GO:0006364">
    <property type="term" value="P:rRNA processing"/>
    <property type="evidence" value="ECO:0007669"/>
    <property type="project" value="UniProtKB-KW"/>
</dbReference>
<dbReference type="GO" id="GO:0000177">
    <property type="term" value="C:cytoplasmic exosome (RNase complex)"/>
    <property type="evidence" value="ECO:0007669"/>
    <property type="project" value="TreeGrafter"/>
</dbReference>
<dbReference type="AlphaFoldDB" id="A0A1A9V2M7"/>
<dbReference type="PANTHER" id="PTHR23355:SF35">
    <property type="entry name" value="EXOSOME COMPLEX EXONUCLEASE RRP44"/>
    <property type="match status" value="1"/>
</dbReference>
<accession>A0A1A9V2M7</accession>
<dbReference type="InterPro" id="IPR050180">
    <property type="entry name" value="RNR_Ribonuclease"/>
</dbReference>
<keyword evidence="4" id="KW-0540">Nuclease</keyword>
<evidence type="ECO:0000256" key="5">
    <source>
        <dbReference type="ARBA" id="ARBA00022801"/>
    </source>
</evidence>
<keyword evidence="9" id="KW-0539">Nucleus</keyword>